<dbReference type="HOGENOM" id="CLU_040769_0_0_0"/>
<feature type="transmembrane region" description="Helical" evidence="6">
    <location>
        <begin position="244"/>
        <end position="264"/>
    </location>
</feature>
<proteinExistence type="predicted"/>
<dbReference type="EMBL" id="ADVR01000095">
    <property type="protein sequence ID" value="EFO79940.1"/>
    <property type="molecule type" value="Genomic_DNA"/>
</dbReference>
<dbReference type="GO" id="GO:0005886">
    <property type="term" value="C:plasma membrane"/>
    <property type="evidence" value="ECO:0007669"/>
    <property type="project" value="UniProtKB-SubCell"/>
</dbReference>
<keyword evidence="3 6" id="KW-0812">Transmembrane</keyword>
<keyword evidence="8" id="KW-1185">Reference proteome</keyword>
<evidence type="ECO:0000256" key="3">
    <source>
        <dbReference type="ARBA" id="ARBA00022692"/>
    </source>
</evidence>
<feature type="transmembrane region" description="Helical" evidence="6">
    <location>
        <begin position="64"/>
        <end position="84"/>
    </location>
</feature>
<name>E1IFU7_9CHLR</name>
<dbReference type="Pfam" id="PF02653">
    <property type="entry name" value="BPD_transp_2"/>
    <property type="match status" value="1"/>
</dbReference>
<feature type="transmembrane region" description="Helical" evidence="6">
    <location>
        <begin position="145"/>
        <end position="164"/>
    </location>
</feature>
<evidence type="ECO:0000313" key="8">
    <source>
        <dbReference type="Proteomes" id="UP000054010"/>
    </source>
</evidence>
<evidence type="ECO:0000256" key="5">
    <source>
        <dbReference type="ARBA" id="ARBA00023136"/>
    </source>
</evidence>
<dbReference type="STRING" id="765420.OSCT_2198"/>
<evidence type="ECO:0000256" key="1">
    <source>
        <dbReference type="ARBA" id="ARBA00004651"/>
    </source>
</evidence>
<dbReference type="PANTHER" id="PTHR47089">
    <property type="entry name" value="ABC TRANSPORTER, PERMEASE PROTEIN"/>
    <property type="match status" value="1"/>
</dbReference>
<dbReference type="eggNOG" id="COG4603">
    <property type="taxonomic scope" value="Bacteria"/>
</dbReference>
<accession>E1IFU7</accession>
<dbReference type="AlphaFoldDB" id="E1IFU7"/>
<evidence type="ECO:0000256" key="4">
    <source>
        <dbReference type="ARBA" id="ARBA00022989"/>
    </source>
</evidence>
<evidence type="ECO:0000256" key="2">
    <source>
        <dbReference type="ARBA" id="ARBA00022475"/>
    </source>
</evidence>
<dbReference type="Proteomes" id="UP000054010">
    <property type="component" value="Unassembled WGS sequence"/>
</dbReference>
<comment type="caution">
    <text evidence="7">The sequence shown here is derived from an EMBL/GenBank/DDBJ whole genome shotgun (WGS) entry which is preliminary data.</text>
</comment>
<protein>
    <submittedName>
        <fullName evidence="7">Inner-membrane translocator</fullName>
    </submittedName>
</protein>
<feature type="transmembrane region" description="Helical" evidence="6">
    <location>
        <begin position="270"/>
        <end position="289"/>
    </location>
</feature>
<organism evidence="7 8">
    <name type="scientific">Oscillochloris trichoides DG-6</name>
    <dbReference type="NCBI Taxonomy" id="765420"/>
    <lineage>
        <taxon>Bacteria</taxon>
        <taxon>Bacillati</taxon>
        <taxon>Chloroflexota</taxon>
        <taxon>Chloroflexia</taxon>
        <taxon>Chloroflexales</taxon>
        <taxon>Chloroflexineae</taxon>
        <taxon>Oscillochloridaceae</taxon>
        <taxon>Oscillochloris</taxon>
    </lineage>
</organism>
<dbReference type="CDD" id="cd06580">
    <property type="entry name" value="TM_PBP1_transp_TpRbsC_like"/>
    <property type="match status" value="1"/>
</dbReference>
<feature type="transmembrane region" description="Helical" evidence="6">
    <location>
        <begin position="113"/>
        <end position="133"/>
    </location>
</feature>
<keyword evidence="5 6" id="KW-0472">Membrane</keyword>
<dbReference type="PANTHER" id="PTHR47089:SF1">
    <property type="entry name" value="GUANOSINE ABC TRANSPORTER PERMEASE PROTEIN NUPP"/>
    <property type="match status" value="1"/>
</dbReference>
<dbReference type="OrthoDB" id="9809785at2"/>
<dbReference type="GO" id="GO:0022857">
    <property type="term" value="F:transmembrane transporter activity"/>
    <property type="evidence" value="ECO:0007669"/>
    <property type="project" value="InterPro"/>
</dbReference>
<dbReference type="InterPro" id="IPR001851">
    <property type="entry name" value="ABC_transp_permease"/>
</dbReference>
<feature type="transmembrane region" description="Helical" evidence="6">
    <location>
        <begin position="296"/>
        <end position="317"/>
    </location>
</feature>
<feature type="transmembrane region" description="Helical" evidence="6">
    <location>
        <begin position="323"/>
        <end position="341"/>
    </location>
</feature>
<keyword evidence="2" id="KW-1003">Cell membrane</keyword>
<gene>
    <name evidence="7" type="ORF">OSCT_2198</name>
</gene>
<sequence>MSSEPRRSAGPQRGLIFGGVALLGALLFTSLVLLSSSVNPLEAYRLIFLGSFSSPIRMSDMVMLGAPLILCSAGLTLTFAAGLYNLGIEGQMIIGAVAAMLPLRLLSDLPVPLLWLLAFACGAAGGAAWALLAGGLRIGLRVNEIFAGLGLNFLASGIALYLVLGPWRRVGQASSSGTQPLPTDVWLPTLDKLRLAPAAPIIALLALALIWFAVTRTRWGLELRAVGMNPQAAGRMGIPATRRLAESFAACGAMAGLAGTIQVLGVFHQLIPSISSGIGLLALLVVLLVRANPVWVLPVAAAFAIFTVGSLQMPLALGADSSIAGVLQGAIVLFALLGRGLSMRK</sequence>
<feature type="transmembrane region" description="Helical" evidence="6">
    <location>
        <begin position="195"/>
        <end position="214"/>
    </location>
</feature>
<evidence type="ECO:0000256" key="6">
    <source>
        <dbReference type="SAM" id="Phobius"/>
    </source>
</evidence>
<keyword evidence="4 6" id="KW-1133">Transmembrane helix</keyword>
<evidence type="ECO:0000313" key="7">
    <source>
        <dbReference type="EMBL" id="EFO79940.1"/>
    </source>
</evidence>
<reference evidence="7 8" key="1">
    <citation type="journal article" date="2011" name="J. Bacteriol.">
        <title>Draft genome sequence of the anoxygenic filamentous phototrophic bacterium Oscillochloris trichoides subsp. DG-6.</title>
        <authorList>
            <person name="Kuznetsov B.B."/>
            <person name="Ivanovsky R.N."/>
            <person name="Keppen O.I."/>
            <person name="Sukhacheva M.V."/>
            <person name="Bumazhkin B.K."/>
            <person name="Patutina E.O."/>
            <person name="Beletsky A.V."/>
            <person name="Mardanov A.V."/>
            <person name="Baslerov R.V."/>
            <person name="Panteleeva A.N."/>
            <person name="Kolganova T.V."/>
            <person name="Ravin N.V."/>
            <person name="Skryabin K.G."/>
        </authorList>
    </citation>
    <scope>NUCLEOTIDE SEQUENCE [LARGE SCALE GENOMIC DNA]</scope>
    <source>
        <strain evidence="7 8">DG-6</strain>
    </source>
</reference>
<comment type="subcellular location">
    <subcellularLocation>
        <location evidence="1">Cell membrane</location>
        <topology evidence="1">Multi-pass membrane protein</topology>
    </subcellularLocation>
</comment>